<keyword evidence="7 9" id="KW-0704">Schiff base</keyword>
<evidence type="ECO:0000256" key="8">
    <source>
        <dbReference type="ARBA" id="ARBA00048810"/>
    </source>
</evidence>
<comment type="similarity">
    <text evidence="3 9">Belongs to the transaldolase family. Type 3B subfamily.</text>
</comment>
<protein>
    <recommendedName>
        <fullName evidence="9">Probable transaldolase</fullName>
        <ecNumber evidence="9">2.2.1.2</ecNumber>
    </recommendedName>
</protein>
<dbReference type="InterPro" id="IPR004731">
    <property type="entry name" value="Transaldolase_3B/F6P_aldolase"/>
</dbReference>
<evidence type="ECO:0000256" key="5">
    <source>
        <dbReference type="ARBA" id="ARBA00022679"/>
    </source>
</evidence>
<dbReference type="PANTHER" id="PTHR10683:SF40">
    <property type="entry name" value="FRUCTOSE-6-PHOSPHATE ALDOLASE 1-RELATED"/>
    <property type="match status" value="1"/>
</dbReference>
<dbReference type="InterPro" id="IPR013785">
    <property type="entry name" value="Aldolase_TIM"/>
</dbReference>
<dbReference type="GO" id="GO:0006098">
    <property type="term" value="P:pentose-phosphate shunt"/>
    <property type="evidence" value="ECO:0007669"/>
    <property type="project" value="UniProtKB-UniRule"/>
</dbReference>
<dbReference type="InterPro" id="IPR001585">
    <property type="entry name" value="TAL/FSA"/>
</dbReference>
<proteinExistence type="inferred from homology"/>
<keyword evidence="6 9" id="KW-0570">Pentose shunt</keyword>
<keyword evidence="4 9" id="KW-0963">Cytoplasm</keyword>
<evidence type="ECO:0000256" key="2">
    <source>
        <dbReference type="ARBA" id="ARBA00004857"/>
    </source>
</evidence>
<dbReference type="HAMAP" id="MF_00494">
    <property type="entry name" value="Transaldolase_3b"/>
    <property type="match status" value="1"/>
</dbReference>
<dbReference type="Gene3D" id="3.20.20.70">
    <property type="entry name" value="Aldolase class I"/>
    <property type="match status" value="1"/>
</dbReference>
<dbReference type="GO" id="GO:0016832">
    <property type="term" value="F:aldehyde-lyase activity"/>
    <property type="evidence" value="ECO:0007669"/>
    <property type="project" value="InterPro"/>
</dbReference>
<dbReference type="FunFam" id="3.20.20.70:FF:000018">
    <property type="entry name" value="Probable transaldolase"/>
    <property type="match status" value="1"/>
</dbReference>
<evidence type="ECO:0000256" key="3">
    <source>
        <dbReference type="ARBA" id="ARBA00005740"/>
    </source>
</evidence>
<evidence type="ECO:0000313" key="11">
    <source>
        <dbReference type="Proteomes" id="UP000216312"/>
    </source>
</evidence>
<dbReference type="CDD" id="cd00956">
    <property type="entry name" value="Transaldolase_FSA"/>
    <property type="match status" value="1"/>
</dbReference>
<gene>
    <name evidence="10" type="primary">fsa</name>
    <name evidence="9" type="synonym">tal</name>
    <name evidence="10" type="ORF">CGW93_01185</name>
</gene>
<dbReference type="AlphaFoldDB" id="A0A257LVG2"/>
<dbReference type="NCBIfam" id="TIGR00875">
    <property type="entry name" value="fsa_talC_mipB"/>
    <property type="match status" value="1"/>
</dbReference>
<accession>A0A257LVG2</accession>
<evidence type="ECO:0000313" key="10">
    <source>
        <dbReference type="EMBL" id="OYV03410.1"/>
    </source>
</evidence>
<comment type="pathway">
    <text evidence="2 9">Carbohydrate degradation; pentose phosphate pathway; D-glyceraldehyde 3-phosphate and beta-D-fructose 6-phosphate from D-ribose 5-phosphate and D-xylulose 5-phosphate (non-oxidative stage): step 2/3.</text>
</comment>
<reference evidence="11" key="1">
    <citation type="submission" date="2017-07" db="EMBL/GenBank/DDBJ databases">
        <title>Novel pathways for hydrocarbon cycling and metabolic interdependencies in hydrothermal sediment communities.</title>
        <authorList>
            <person name="Dombrowski N."/>
            <person name="Seitz K."/>
            <person name="Teske A."/>
            <person name="Baker B."/>
        </authorList>
    </citation>
    <scope>NUCLEOTIDE SEQUENCE [LARGE SCALE GENOMIC DNA]</scope>
</reference>
<dbReference type="PANTHER" id="PTHR10683">
    <property type="entry name" value="TRANSALDOLASE"/>
    <property type="match status" value="1"/>
</dbReference>
<dbReference type="InterPro" id="IPR033919">
    <property type="entry name" value="TSA/FSA_arc/bac"/>
</dbReference>
<dbReference type="EC" id="2.2.1.2" evidence="9"/>
<dbReference type="GO" id="GO:0005975">
    <property type="term" value="P:carbohydrate metabolic process"/>
    <property type="evidence" value="ECO:0007669"/>
    <property type="project" value="InterPro"/>
</dbReference>
<dbReference type="GO" id="GO:0005737">
    <property type="term" value="C:cytoplasm"/>
    <property type="evidence" value="ECO:0007669"/>
    <property type="project" value="UniProtKB-SubCell"/>
</dbReference>
<comment type="caution">
    <text evidence="10">The sequence shown here is derived from an EMBL/GenBank/DDBJ whole genome shotgun (WGS) entry which is preliminary data.</text>
</comment>
<evidence type="ECO:0000256" key="7">
    <source>
        <dbReference type="ARBA" id="ARBA00023270"/>
    </source>
</evidence>
<dbReference type="GO" id="GO:0004801">
    <property type="term" value="F:transaldolase activity"/>
    <property type="evidence" value="ECO:0007669"/>
    <property type="project" value="UniProtKB-UniRule"/>
</dbReference>
<sequence length="222" mass="24753">MQIFLDTANLDEIRKGVEWGIVDGVTTNPTLLAREIKRTSRKKEDILYEICELVNGPVSAEGVSLDFDGMVRDAKYLSSIHPNIIVKIPVTTTGVRAIRKLHELNIKVNATLVFSPNQAILAAKAGANFVSPFIGRLDDIGDAGMRIVEQIVTIFENYRFISKVIVASVRHPMHVVEAALIGADIVTMPFNVLEKMFRHQLTDVGIERFIKDWEEAARILGE</sequence>
<dbReference type="UniPathway" id="UPA00115">
    <property type="reaction ID" value="UER00414"/>
</dbReference>
<organism evidence="10 11">
    <name type="scientific">candidate division WOR-3 bacterium 4484_18</name>
    <dbReference type="NCBI Taxonomy" id="2020626"/>
    <lineage>
        <taxon>Bacteria</taxon>
        <taxon>Bacteria division WOR-3</taxon>
    </lineage>
</organism>
<dbReference type="SUPFAM" id="SSF51569">
    <property type="entry name" value="Aldolase"/>
    <property type="match status" value="1"/>
</dbReference>
<dbReference type="InterPro" id="IPR018225">
    <property type="entry name" value="Transaldolase_AS"/>
</dbReference>
<evidence type="ECO:0000256" key="6">
    <source>
        <dbReference type="ARBA" id="ARBA00023126"/>
    </source>
</evidence>
<evidence type="ECO:0000256" key="4">
    <source>
        <dbReference type="ARBA" id="ARBA00022490"/>
    </source>
</evidence>
<dbReference type="InterPro" id="IPR022999">
    <property type="entry name" value="Transaldolase_3B"/>
</dbReference>
<evidence type="ECO:0000256" key="9">
    <source>
        <dbReference type="HAMAP-Rule" id="MF_00494"/>
    </source>
</evidence>
<dbReference type="Pfam" id="PF00923">
    <property type="entry name" value="TAL_FSA"/>
    <property type="match status" value="1"/>
</dbReference>
<keyword evidence="5 9" id="KW-0808">Transferase</keyword>
<dbReference type="PROSITE" id="PS01054">
    <property type="entry name" value="TRANSALDOLASE_1"/>
    <property type="match status" value="1"/>
</dbReference>
<comment type="function">
    <text evidence="9">Transaldolase is important for the balance of metabolites in the pentose-phosphate pathway.</text>
</comment>
<dbReference type="Proteomes" id="UP000216312">
    <property type="component" value="Unassembled WGS sequence"/>
</dbReference>
<evidence type="ECO:0000256" key="1">
    <source>
        <dbReference type="ARBA" id="ARBA00004496"/>
    </source>
</evidence>
<dbReference type="EMBL" id="NMUJ01000007">
    <property type="protein sequence ID" value="OYV03410.1"/>
    <property type="molecule type" value="Genomic_DNA"/>
</dbReference>
<feature type="active site" description="Schiff-base intermediate with substrate" evidence="9">
    <location>
        <position position="87"/>
    </location>
</feature>
<comment type="subcellular location">
    <subcellularLocation>
        <location evidence="1 9">Cytoplasm</location>
    </subcellularLocation>
</comment>
<comment type="catalytic activity">
    <reaction evidence="8 9">
        <text>D-sedoheptulose 7-phosphate + D-glyceraldehyde 3-phosphate = D-erythrose 4-phosphate + beta-D-fructose 6-phosphate</text>
        <dbReference type="Rhea" id="RHEA:17053"/>
        <dbReference type="ChEBI" id="CHEBI:16897"/>
        <dbReference type="ChEBI" id="CHEBI:57483"/>
        <dbReference type="ChEBI" id="CHEBI:57634"/>
        <dbReference type="ChEBI" id="CHEBI:59776"/>
        <dbReference type="EC" id="2.2.1.2"/>
    </reaction>
</comment>
<name>A0A257LVG2_UNCW3</name>